<evidence type="ECO:0000256" key="1">
    <source>
        <dbReference type="SAM" id="SignalP"/>
    </source>
</evidence>
<dbReference type="EMBL" id="CP063845">
    <property type="protein sequence ID" value="UFP96297.1"/>
    <property type="molecule type" value="Genomic_DNA"/>
</dbReference>
<feature type="chain" id="PRO_5046292312" evidence="1">
    <location>
        <begin position="24"/>
        <end position="134"/>
    </location>
</feature>
<accession>A0ABY3PRR9</accession>
<keyword evidence="3" id="KW-1185">Reference proteome</keyword>
<organism evidence="2 3">
    <name type="scientific">Gloeobacter morelensis MG652769</name>
    <dbReference type="NCBI Taxonomy" id="2781736"/>
    <lineage>
        <taxon>Bacteria</taxon>
        <taxon>Bacillati</taxon>
        <taxon>Cyanobacteriota</taxon>
        <taxon>Cyanophyceae</taxon>
        <taxon>Gloeobacterales</taxon>
        <taxon>Gloeobacteraceae</taxon>
        <taxon>Gloeobacter</taxon>
        <taxon>Gloeobacter morelensis</taxon>
    </lineage>
</organism>
<reference evidence="2 3" key="1">
    <citation type="journal article" date="2021" name="Genome Biol. Evol.">
        <title>Complete Genome Sequencing of a Novel Gloeobacter Species from a Waterfall Cave in Mexico.</title>
        <authorList>
            <person name="Saw J.H."/>
            <person name="Cardona T."/>
            <person name="Montejano G."/>
        </authorList>
    </citation>
    <scope>NUCLEOTIDE SEQUENCE [LARGE SCALE GENOMIC DNA]</scope>
    <source>
        <strain evidence="2">MG652769</strain>
    </source>
</reference>
<dbReference type="Proteomes" id="UP001054846">
    <property type="component" value="Chromosome"/>
</dbReference>
<sequence length="134" mass="14229">MRFENVLGLLAWVAAFAAQPTHAQSPPSAAVVCRQTGLATLRVVNEMAAAAFVEVENVGRLAGILHQEIDPGQALTAVGCTSDQFVIRVYTARQCGRAFVAQSEALRVEGEKTITLYPSGLFDPGCALLLAKKT</sequence>
<evidence type="ECO:0000313" key="2">
    <source>
        <dbReference type="EMBL" id="UFP96297.1"/>
    </source>
</evidence>
<evidence type="ECO:0000313" key="3">
    <source>
        <dbReference type="Proteomes" id="UP001054846"/>
    </source>
</evidence>
<dbReference type="RefSeq" id="WP_230843542.1">
    <property type="nucleotide sequence ID" value="NZ_CP063845.1"/>
</dbReference>
<keyword evidence="1" id="KW-0732">Signal</keyword>
<feature type="signal peptide" evidence="1">
    <location>
        <begin position="1"/>
        <end position="23"/>
    </location>
</feature>
<protein>
    <submittedName>
        <fullName evidence="2">Uncharacterized protein</fullName>
    </submittedName>
</protein>
<gene>
    <name evidence="2" type="ORF">ISF26_08850</name>
</gene>
<proteinExistence type="predicted"/>
<name>A0ABY3PRR9_9CYAN</name>